<proteinExistence type="predicted"/>
<evidence type="ECO:0000313" key="2">
    <source>
        <dbReference type="EMBL" id="EFA10368.1"/>
    </source>
</evidence>
<feature type="region of interest" description="Disordered" evidence="1">
    <location>
        <begin position="1"/>
        <end position="20"/>
    </location>
</feature>
<accession>D6WZ34</accession>
<organism evidence="2 3">
    <name type="scientific">Tribolium castaneum</name>
    <name type="common">Red flour beetle</name>
    <dbReference type="NCBI Taxonomy" id="7070"/>
    <lineage>
        <taxon>Eukaryota</taxon>
        <taxon>Metazoa</taxon>
        <taxon>Ecdysozoa</taxon>
        <taxon>Arthropoda</taxon>
        <taxon>Hexapoda</taxon>
        <taxon>Insecta</taxon>
        <taxon>Pterygota</taxon>
        <taxon>Neoptera</taxon>
        <taxon>Endopterygota</taxon>
        <taxon>Coleoptera</taxon>
        <taxon>Polyphaga</taxon>
        <taxon>Cucujiformia</taxon>
        <taxon>Tenebrionidae</taxon>
        <taxon>Tenebrionidae incertae sedis</taxon>
        <taxon>Tribolium</taxon>
    </lineage>
</organism>
<dbReference type="HOGENOM" id="CLU_2309590_0_0_1"/>
<feature type="compositionally biased region" description="Basic and acidic residues" evidence="1">
    <location>
        <begin position="1"/>
        <end position="13"/>
    </location>
</feature>
<dbReference type="EMBL" id="KQ971372">
    <property type="protein sequence ID" value="EFA10368.1"/>
    <property type="molecule type" value="Genomic_DNA"/>
</dbReference>
<reference evidence="2 3" key="1">
    <citation type="journal article" date="2008" name="Nature">
        <title>The genome of the model beetle and pest Tribolium castaneum.</title>
        <authorList>
            <consortium name="Tribolium Genome Sequencing Consortium"/>
            <person name="Richards S."/>
            <person name="Gibbs R.A."/>
            <person name="Weinstock G.M."/>
            <person name="Brown S.J."/>
            <person name="Denell R."/>
            <person name="Beeman R.W."/>
            <person name="Gibbs R."/>
            <person name="Beeman R.W."/>
            <person name="Brown S.J."/>
            <person name="Bucher G."/>
            <person name="Friedrich M."/>
            <person name="Grimmelikhuijzen C.J."/>
            <person name="Klingler M."/>
            <person name="Lorenzen M."/>
            <person name="Richards S."/>
            <person name="Roth S."/>
            <person name="Schroder R."/>
            <person name="Tautz D."/>
            <person name="Zdobnov E.M."/>
            <person name="Muzny D."/>
            <person name="Gibbs R.A."/>
            <person name="Weinstock G.M."/>
            <person name="Attaway T."/>
            <person name="Bell S."/>
            <person name="Buhay C.J."/>
            <person name="Chandrabose M.N."/>
            <person name="Chavez D."/>
            <person name="Clerk-Blankenburg K.P."/>
            <person name="Cree A."/>
            <person name="Dao M."/>
            <person name="Davis C."/>
            <person name="Chacko J."/>
            <person name="Dinh H."/>
            <person name="Dugan-Rocha S."/>
            <person name="Fowler G."/>
            <person name="Garner T.T."/>
            <person name="Garnes J."/>
            <person name="Gnirke A."/>
            <person name="Hawes A."/>
            <person name="Hernandez J."/>
            <person name="Hines S."/>
            <person name="Holder M."/>
            <person name="Hume J."/>
            <person name="Jhangiani S.N."/>
            <person name="Joshi V."/>
            <person name="Khan Z.M."/>
            <person name="Jackson L."/>
            <person name="Kovar C."/>
            <person name="Kowis A."/>
            <person name="Lee S."/>
            <person name="Lewis L.R."/>
            <person name="Margolis J."/>
            <person name="Morgan M."/>
            <person name="Nazareth L.V."/>
            <person name="Nguyen N."/>
            <person name="Okwuonu G."/>
            <person name="Parker D."/>
            <person name="Richards S."/>
            <person name="Ruiz S.J."/>
            <person name="Santibanez J."/>
            <person name="Savard J."/>
            <person name="Scherer S.E."/>
            <person name="Schneider B."/>
            <person name="Sodergren E."/>
            <person name="Tautz D."/>
            <person name="Vattahil S."/>
            <person name="Villasana D."/>
            <person name="White C.S."/>
            <person name="Wright R."/>
            <person name="Park Y."/>
            <person name="Beeman R.W."/>
            <person name="Lord J."/>
            <person name="Oppert B."/>
            <person name="Lorenzen M."/>
            <person name="Brown S."/>
            <person name="Wang L."/>
            <person name="Savard J."/>
            <person name="Tautz D."/>
            <person name="Richards S."/>
            <person name="Weinstock G."/>
            <person name="Gibbs R.A."/>
            <person name="Liu Y."/>
            <person name="Worley K."/>
            <person name="Weinstock G."/>
            <person name="Elsik C.G."/>
            <person name="Reese J.T."/>
            <person name="Elhaik E."/>
            <person name="Landan G."/>
            <person name="Graur D."/>
            <person name="Arensburger P."/>
            <person name="Atkinson P."/>
            <person name="Beeman R.W."/>
            <person name="Beidler J."/>
            <person name="Brown S.J."/>
            <person name="Demuth J.P."/>
            <person name="Drury D.W."/>
            <person name="Du Y.Z."/>
            <person name="Fujiwara H."/>
            <person name="Lorenzen M."/>
            <person name="Maselli V."/>
            <person name="Osanai M."/>
            <person name="Park Y."/>
            <person name="Robertson H.M."/>
            <person name="Tu Z."/>
            <person name="Wang J.J."/>
            <person name="Wang S."/>
            <person name="Richards S."/>
            <person name="Song H."/>
            <person name="Zhang L."/>
            <person name="Sodergren E."/>
            <person name="Werner D."/>
            <person name="Stanke M."/>
            <person name="Morgenstern B."/>
            <person name="Solovyev V."/>
            <person name="Kosarev P."/>
            <person name="Brown G."/>
            <person name="Chen H.C."/>
            <person name="Ermolaeva O."/>
            <person name="Hlavina W."/>
            <person name="Kapustin Y."/>
            <person name="Kiryutin B."/>
            <person name="Kitts P."/>
            <person name="Maglott D."/>
            <person name="Pruitt K."/>
            <person name="Sapojnikov V."/>
            <person name="Souvorov A."/>
            <person name="Mackey A.J."/>
            <person name="Waterhouse R.M."/>
            <person name="Wyder S."/>
            <person name="Zdobnov E.M."/>
            <person name="Zdobnov E.M."/>
            <person name="Wyder S."/>
            <person name="Kriventseva E.V."/>
            <person name="Kadowaki T."/>
            <person name="Bork P."/>
            <person name="Aranda M."/>
            <person name="Bao R."/>
            <person name="Beermann A."/>
            <person name="Berns N."/>
            <person name="Bolognesi R."/>
            <person name="Bonneton F."/>
            <person name="Bopp D."/>
            <person name="Brown S.J."/>
            <person name="Bucher G."/>
            <person name="Butts T."/>
            <person name="Chaumot A."/>
            <person name="Denell R.E."/>
            <person name="Ferrier D.E."/>
            <person name="Friedrich M."/>
            <person name="Gordon C.M."/>
            <person name="Jindra M."/>
            <person name="Klingler M."/>
            <person name="Lan Q."/>
            <person name="Lattorff H.M."/>
            <person name="Laudet V."/>
            <person name="von Levetsow C."/>
            <person name="Liu Z."/>
            <person name="Lutz R."/>
            <person name="Lynch J.A."/>
            <person name="da Fonseca R.N."/>
            <person name="Posnien N."/>
            <person name="Reuter R."/>
            <person name="Roth S."/>
            <person name="Savard J."/>
            <person name="Schinko J.B."/>
            <person name="Schmitt C."/>
            <person name="Schoppmeier M."/>
            <person name="Schroder R."/>
            <person name="Shippy T.D."/>
            <person name="Simonnet F."/>
            <person name="Marques-Souza H."/>
            <person name="Tautz D."/>
            <person name="Tomoyasu Y."/>
            <person name="Trauner J."/>
            <person name="Van der Zee M."/>
            <person name="Vervoort M."/>
            <person name="Wittkopp N."/>
            <person name="Wimmer E.A."/>
            <person name="Yang X."/>
            <person name="Jones A.K."/>
            <person name="Sattelle D.B."/>
            <person name="Ebert P.R."/>
            <person name="Nelson D."/>
            <person name="Scott J.G."/>
            <person name="Beeman R.W."/>
            <person name="Muthukrishnan S."/>
            <person name="Kramer K.J."/>
            <person name="Arakane Y."/>
            <person name="Beeman R.W."/>
            <person name="Zhu Q."/>
            <person name="Hogenkamp D."/>
            <person name="Dixit R."/>
            <person name="Oppert B."/>
            <person name="Jiang H."/>
            <person name="Zou Z."/>
            <person name="Marshall J."/>
            <person name="Elpidina E."/>
            <person name="Vinokurov K."/>
            <person name="Oppert C."/>
            <person name="Zou Z."/>
            <person name="Evans J."/>
            <person name="Lu Z."/>
            <person name="Zhao P."/>
            <person name="Sumathipala N."/>
            <person name="Altincicek B."/>
            <person name="Vilcinskas A."/>
            <person name="Williams M."/>
            <person name="Hultmark D."/>
            <person name="Hetru C."/>
            <person name="Jiang H."/>
            <person name="Grimmelikhuijzen C.J."/>
            <person name="Hauser F."/>
            <person name="Cazzamali G."/>
            <person name="Williamson M."/>
            <person name="Park Y."/>
            <person name="Li B."/>
            <person name="Tanaka Y."/>
            <person name="Predel R."/>
            <person name="Neupert S."/>
            <person name="Schachtner J."/>
            <person name="Verleyen P."/>
            <person name="Raible F."/>
            <person name="Bork P."/>
            <person name="Friedrich M."/>
            <person name="Walden K.K."/>
            <person name="Robertson H.M."/>
            <person name="Angeli S."/>
            <person name="Foret S."/>
            <person name="Bucher G."/>
            <person name="Schuetz S."/>
            <person name="Maleszka R."/>
            <person name="Wimmer E.A."/>
            <person name="Beeman R.W."/>
            <person name="Lorenzen M."/>
            <person name="Tomoyasu Y."/>
            <person name="Miller S.C."/>
            <person name="Grossmann D."/>
            <person name="Bucher G."/>
        </authorList>
    </citation>
    <scope>NUCLEOTIDE SEQUENCE [LARGE SCALE GENOMIC DNA]</scope>
    <source>
        <strain evidence="2 3">Georgia GA2</strain>
    </source>
</reference>
<sequence>MSNVKNAEDKAERIGNVNPQHISASVKRANAEITSNRCITGMKESDLCVEIKSKHEVEPETFYDDTLQPVKFHFRSDIKHKNDSMSTHNIDIRALGVKQL</sequence>
<gene>
    <name evidence="2" type="primary">GLEAN_12595</name>
    <name evidence="2" type="ORF">TcasGA2_TC012595</name>
</gene>
<dbReference type="AlphaFoldDB" id="D6WZ34"/>
<dbReference type="Proteomes" id="UP000007266">
    <property type="component" value="Linkage group 9"/>
</dbReference>
<dbReference type="InParanoid" id="D6WZ34"/>
<protein>
    <submittedName>
        <fullName evidence="2">Uncharacterized protein</fullName>
    </submittedName>
</protein>
<evidence type="ECO:0000313" key="3">
    <source>
        <dbReference type="Proteomes" id="UP000007266"/>
    </source>
</evidence>
<evidence type="ECO:0000256" key="1">
    <source>
        <dbReference type="SAM" id="MobiDB-lite"/>
    </source>
</evidence>
<keyword evidence="3" id="KW-1185">Reference proteome</keyword>
<reference evidence="2 3" key="2">
    <citation type="journal article" date="2010" name="Nucleic Acids Res.">
        <title>BeetleBase in 2010: revisions to provide comprehensive genomic information for Tribolium castaneum.</title>
        <authorList>
            <person name="Kim H.S."/>
            <person name="Murphy T."/>
            <person name="Xia J."/>
            <person name="Caragea D."/>
            <person name="Park Y."/>
            <person name="Beeman R.W."/>
            <person name="Lorenzen M.D."/>
            <person name="Butcher S."/>
            <person name="Manak J.R."/>
            <person name="Brown S.J."/>
        </authorList>
    </citation>
    <scope>NUCLEOTIDE SEQUENCE [LARGE SCALE GENOMIC DNA]</scope>
    <source>
        <strain evidence="2 3">Georgia GA2</strain>
    </source>
</reference>
<name>D6WZ34_TRICA</name>